<evidence type="ECO:0000256" key="1">
    <source>
        <dbReference type="SAM" id="MobiDB-lite"/>
    </source>
</evidence>
<dbReference type="AlphaFoldDB" id="A0A6J4SCN8"/>
<protein>
    <recommendedName>
        <fullName evidence="2">Zinc-ribbon domain-containing protein</fullName>
    </recommendedName>
</protein>
<accession>A0A6J4SCN8</accession>
<proteinExistence type="predicted"/>
<evidence type="ECO:0000259" key="2">
    <source>
        <dbReference type="Pfam" id="PF13240"/>
    </source>
</evidence>
<sequence length="240" mass="24793">MSSLLRRIKRPRRTPAADTVDGSPAAPVPAAATPQAPVDSGAHSPLPAGENASDARPTALRRGRLRKRLRFLDRERELLLRDLGGLVYEIHRSGEPGDRERHRSLVAAKVERLAGLDHELGAGLATLGEARGEMVMREPGIGGSCPRCGEIHGSDARFCSACGFPLEVAEAPPSSVRPGPPPGDPVLPRAAVTPVAPAAAAAPQVTTPPSPTDDDAPTQVVGPSAPAAGEGAGSSRADIR</sequence>
<organism evidence="3">
    <name type="scientific">uncultured Solirubrobacteraceae bacterium</name>
    <dbReference type="NCBI Taxonomy" id="1162706"/>
    <lineage>
        <taxon>Bacteria</taxon>
        <taxon>Bacillati</taxon>
        <taxon>Actinomycetota</taxon>
        <taxon>Thermoleophilia</taxon>
        <taxon>Solirubrobacterales</taxon>
        <taxon>Solirubrobacteraceae</taxon>
        <taxon>environmental samples</taxon>
    </lineage>
</organism>
<feature type="compositionally biased region" description="Basic residues" evidence="1">
    <location>
        <begin position="1"/>
        <end position="13"/>
    </location>
</feature>
<reference evidence="3" key="1">
    <citation type="submission" date="2020-02" db="EMBL/GenBank/DDBJ databases">
        <authorList>
            <person name="Meier V. D."/>
        </authorList>
    </citation>
    <scope>NUCLEOTIDE SEQUENCE</scope>
    <source>
        <strain evidence="3">AVDCRST_MAG69</strain>
    </source>
</reference>
<evidence type="ECO:0000313" key="3">
    <source>
        <dbReference type="EMBL" id="CAA9495349.1"/>
    </source>
</evidence>
<gene>
    <name evidence="3" type="ORF">AVDCRST_MAG69-1578</name>
</gene>
<feature type="region of interest" description="Disordered" evidence="1">
    <location>
        <begin position="1"/>
        <end position="59"/>
    </location>
</feature>
<feature type="compositionally biased region" description="Low complexity" evidence="1">
    <location>
        <begin position="186"/>
        <end position="205"/>
    </location>
</feature>
<feature type="region of interest" description="Disordered" evidence="1">
    <location>
        <begin position="170"/>
        <end position="240"/>
    </location>
</feature>
<feature type="domain" description="Zinc-ribbon" evidence="2">
    <location>
        <begin position="145"/>
        <end position="166"/>
    </location>
</feature>
<dbReference type="EMBL" id="CADCVP010000169">
    <property type="protein sequence ID" value="CAA9495349.1"/>
    <property type="molecule type" value="Genomic_DNA"/>
</dbReference>
<name>A0A6J4SCN8_9ACTN</name>
<feature type="compositionally biased region" description="Low complexity" evidence="1">
    <location>
        <begin position="222"/>
        <end position="240"/>
    </location>
</feature>
<feature type="compositionally biased region" description="Low complexity" evidence="1">
    <location>
        <begin position="24"/>
        <end position="37"/>
    </location>
</feature>
<dbReference type="InterPro" id="IPR026870">
    <property type="entry name" value="Zinc_ribbon_dom"/>
</dbReference>
<dbReference type="Pfam" id="PF13240">
    <property type="entry name" value="Zn_Ribbon_1"/>
    <property type="match status" value="1"/>
</dbReference>